<evidence type="ECO:0000313" key="9">
    <source>
        <dbReference type="Proteomes" id="UP000782312"/>
    </source>
</evidence>
<feature type="region of interest" description="Disordered" evidence="7">
    <location>
        <begin position="282"/>
        <end position="305"/>
    </location>
</feature>
<dbReference type="Pfam" id="PF01795">
    <property type="entry name" value="Methyltransf_5"/>
    <property type="match status" value="1"/>
</dbReference>
<keyword evidence="5 6" id="KW-0949">S-adenosyl-L-methionine</keyword>
<keyword evidence="6" id="KW-0963">Cytoplasm</keyword>
<dbReference type="GO" id="GO:0071424">
    <property type="term" value="F:rRNA (cytosine-N4-)-methyltransferase activity"/>
    <property type="evidence" value="ECO:0007669"/>
    <property type="project" value="UniProtKB-UniRule"/>
</dbReference>
<feature type="binding site" evidence="6">
    <location>
        <begin position="33"/>
        <end position="35"/>
    </location>
    <ligand>
        <name>S-adenosyl-L-methionine</name>
        <dbReference type="ChEBI" id="CHEBI:59789"/>
    </ligand>
</feature>
<evidence type="ECO:0000256" key="7">
    <source>
        <dbReference type="SAM" id="MobiDB-lite"/>
    </source>
</evidence>
<dbReference type="PANTHER" id="PTHR11265">
    <property type="entry name" value="S-ADENOSYL-METHYLTRANSFERASE MRAW"/>
    <property type="match status" value="1"/>
</dbReference>
<evidence type="ECO:0000256" key="6">
    <source>
        <dbReference type="HAMAP-Rule" id="MF_01007"/>
    </source>
</evidence>
<keyword evidence="3 6" id="KW-0489">Methyltransferase</keyword>
<dbReference type="SUPFAM" id="SSF81799">
    <property type="entry name" value="Putative methyltransferase TM0872, insert domain"/>
    <property type="match status" value="1"/>
</dbReference>
<feature type="binding site" evidence="6">
    <location>
        <position position="101"/>
    </location>
    <ligand>
        <name>S-adenosyl-L-methionine</name>
        <dbReference type="ChEBI" id="CHEBI:59789"/>
    </ligand>
</feature>
<dbReference type="Gene3D" id="1.10.150.170">
    <property type="entry name" value="Putative methyltransferase TM0872, insert domain"/>
    <property type="match status" value="1"/>
</dbReference>
<evidence type="ECO:0000256" key="3">
    <source>
        <dbReference type="ARBA" id="ARBA00022603"/>
    </source>
</evidence>
<protein>
    <recommendedName>
        <fullName evidence="6">Ribosomal RNA small subunit methyltransferase H</fullName>
        <ecNumber evidence="6">2.1.1.199</ecNumber>
    </recommendedName>
    <alternativeName>
        <fullName evidence="6">16S rRNA m(4)C1402 methyltransferase</fullName>
    </alternativeName>
    <alternativeName>
        <fullName evidence="6">rRNA (cytosine-N(4)-)-methyltransferase RsmH</fullName>
    </alternativeName>
</protein>
<proteinExistence type="inferred from homology"/>
<evidence type="ECO:0000313" key="8">
    <source>
        <dbReference type="EMBL" id="MBI3127490.1"/>
    </source>
</evidence>
<dbReference type="PIRSF" id="PIRSF004486">
    <property type="entry name" value="MraW"/>
    <property type="match status" value="1"/>
</dbReference>
<feature type="binding site" evidence="6">
    <location>
        <position position="108"/>
    </location>
    <ligand>
        <name>S-adenosyl-L-methionine</name>
        <dbReference type="ChEBI" id="CHEBI:59789"/>
    </ligand>
</feature>
<comment type="similarity">
    <text evidence="1 6">Belongs to the methyltransferase superfamily. RsmH family.</text>
</comment>
<dbReference type="InterPro" id="IPR002903">
    <property type="entry name" value="RsmH"/>
</dbReference>
<evidence type="ECO:0000256" key="4">
    <source>
        <dbReference type="ARBA" id="ARBA00022679"/>
    </source>
</evidence>
<reference evidence="8" key="1">
    <citation type="submission" date="2020-07" db="EMBL/GenBank/DDBJ databases">
        <title>Huge and variable diversity of episymbiotic CPR bacteria and DPANN archaea in groundwater ecosystems.</title>
        <authorList>
            <person name="He C.Y."/>
            <person name="Keren R."/>
            <person name="Whittaker M."/>
            <person name="Farag I.F."/>
            <person name="Doudna J."/>
            <person name="Cate J.H.D."/>
            <person name="Banfield J.F."/>
        </authorList>
    </citation>
    <scope>NUCLEOTIDE SEQUENCE</scope>
    <source>
        <strain evidence="8">NC_groundwater_763_Ag_S-0.2um_68_21</strain>
    </source>
</reference>
<feature type="binding site" evidence="6">
    <location>
        <position position="80"/>
    </location>
    <ligand>
        <name>S-adenosyl-L-methionine</name>
        <dbReference type="ChEBI" id="CHEBI:59789"/>
    </ligand>
</feature>
<dbReference type="SUPFAM" id="SSF53335">
    <property type="entry name" value="S-adenosyl-L-methionine-dependent methyltransferases"/>
    <property type="match status" value="1"/>
</dbReference>
<feature type="compositionally biased region" description="Basic and acidic residues" evidence="7">
    <location>
        <begin position="296"/>
        <end position="305"/>
    </location>
</feature>
<name>A0A932I054_UNCTE</name>
<dbReference type="NCBIfam" id="TIGR00006">
    <property type="entry name" value="16S rRNA (cytosine(1402)-N(4))-methyltransferase RsmH"/>
    <property type="match status" value="1"/>
</dbReference>
<keyword evidence="4 6" id="KW-0808">Transferase</keyword>
<sequence>MIASHVPVMVQEVLHFLAPAPGAVFLDSTLGGGGHSLALLDAIQPSGVLIGLDRDGDAVHLARRRLARFGPAAHLHHAHFRELKRVAAEEGYEAVDGVLFDLGISSMQLDTPGRGFRFDSPDPLDMRMDRRSGLTAADLVNGLPEGELADLIYQYGEERHSRAIARAIGRARARKAVESCEELAAIVSAAARRGGGRGRARIHPATRTFQALRIAVNRELDDLEAALRDAVDLLRPGGRLAVIAFHSLEDRIVKNVMRDLSGKGEGARLRLLAKKVVRPGEAEVAANPRSRSARLRAAEKLEGEG</sequence>
<dbReference type="EMBL" id="JACPUR010000017">
    <property type="protein sequence ID" value="MBI3127490.1"/>
    <property type="molecule type" value="Genomic_DNA"/>
</dbReference>
<dbReference type="HAMAP" id="MF_01007">
    <property type="entry name" value="16SrRNA_methyltr_H"/>
    <property type="match status" value="1"/>
</dbReference>
<dbReference type="GO" id="GO:0070475">
    <property type="term" value="P:rRNA base methylation"/>
    <property type="evidence" value="ECO:0007669"/>
    <property type="project" value="UniProtKB-UniRule"/>
</dbReference>
<feature type="binding site" evidence="6">
    <location>
        <position position="53"/>
    </location>
    <ligand>
        <name>S-adenosyl-L-methionine</name>
        <dbReference type="ChEBI" id="CHEBI:59789"/>
    </ligand>
</feature>
<dbReference type="GO" id="GO:0005737">
    <property type="term" value="C:cytoplasm"/>
    <property type="evidence" value="ECO:0007669"/>
    <property type="project" value="UniProtKB-SubCell"/>
</dbReference>
<comment type="catalytic activity">
    <reaction evidence="6">
        <text>cytidine(1402) in 16S rRNA + S-adenosyl-L-methionine = N(4)-methylcytidine(1402) in 16S rRNA + S-adenosyl-L-homocysteine + H(+)</text>
        <dbReference type="Rhea" id="RHEA:42928"/>
        <dbReference type="Rhea" id="RHEA-COMP:10286"/>
        <dbReference type="Rhea" id="RHEA-COMP:10287"/>
        <dbReference type="ChEBI" id="CHEBI:15378"/>
        <dbReference type="ChEBI" id="CHEBI:57856"/>
        <dbReference type="ChEBI" id="CHEBI:59789"/>
        <dbReference type="ChEBI" id="CHEBI:74506"/>
        <dbReference type="ChEBI" id="CHEBI:82748"/>
        <dbReference type="EC" id="2.1.1.199"/>
    </reaction>
</comment>
<evidence type="ECO:0000256" key="5">
    <source>
        <dbReference type="ARBA" id="ARBA00022691"/>
    </source>
</evidence>
<keyword evidence="2 6" id="KW-0698">rRNA processing</keyword>
<dbReference type="EC" id="2.1.1.199" evidence="6"/>
<evidence type="ECO:0000256" key="2">
    <source>
        <dbReference type="ARBA" id="ARBA00022552"/>
    </source>
</evidence>
<dbReference type="Proteomes" id="UP000782312">
    <property type="component" value="Unassembled WGS sequence"/>
</dbReference>
<accession>A0A932I054</accession>
<dbReference type="PANTHER" id="PTHR11265:SF0">
    <property type="entry name" value="12S RRNA N4-METHYLCYTIDINE METHYLTRANSFERASE"/>
    <property type="match status" value="1"/>
</dbReference>
<dbReference type="Gene3D" id="3.40.50.150">
    <property type="entry name" value="Vaccinia Virus protein VP39"/>
    <property type="match status" value="1"/>
</dbReference>
<dbReference type="InterPro" id="IPR023397">
    <property type="entry name" value="SAM-dep_MeTrfase_MraW_recog"/>
</dbReference>
<evidence type="ECO:0000256" key="1">
    <source>
        <dbReference type="ARBA" id="ARBA00010396"/>
    </source>
</evidence>
<organism evidence="8 9">
    <name type="scientific">Tectimicrobiota bacterium</name>
    <dbReference type="NCBI Taxonomy" id="2528274"/>
    <lineage>
        <taxon>Bacteria</taxon>
        <taxon>Pseudomonadati</taxon>
        <taxon>Nitrospinota/Tectimicrobiota group</taxon>
        <taxon>Candidatus Tectimicrobiota</taxon>
    </lineage>
</organism>
<comment type="caution">
    <text evidence="8">The sequence shown here is derived from an EMBL/GenBank/DDBJ whole genome shotgun (WGS) entry which is preliminary data.</text>
</comment>
<comment type="function">
    <text evidence="6">Specifically methylates the N4 position of cytidine in position 1402 (C1402) of 16S rRNA.</text>
</comment>
<dbReference type="AlphaFoldDB" id="A0A932I054"/>
<gene>
    <name evidence="6 8" type="primary">rsmH</name>
    <name evidence="8" type="ORF">HYZ11_07800</name>
</gene>
<dbReference type="InterPro" id="IPR029063">
    <property type="entry name" value="SAM-dependent_MTases_sf"/>
</dbReference>
<comment type="subcellular location">
    <subcellularLocation>
        <location evidence="6">Cytoplasm</location>
    </subcellularLocation>
</comment>